<dbReference type="InterPro" id="IPR003593">
    <property type="entry name" value="AAA+_ATPase"/>
</dbReference>
<evidence type="ECO:0000313" key="12">
    <source>
        <dbReference type="Proteomes" id="UP001165079"/>
    </source>
</evidence>
<evidence type="ECO:0000256" key="8">
    <source>
        <dbReference type="ARBA" id="ARBA00023251"/>
    </source>
</evidence>
<dbReference type="PANTHER" id="PTHR42711">
    <property type="entry name" value="ABC TRANSPORTER ATP-BINDING PROTEIN"/>
    <property type="match status" value="1"/>
</dbReference>
<dbReference type="RefSeq" id="WP_285663789.1">
    <property type="nucleotide sequence ID" value="NZ_BSTX01000002.1"/>
</dbReference>
<evidence type="ECO:0000256" key="3">
    <source>
        <dbReference type="ARBA" id="ARBA00022475"/>
    </source>
</evidence>
<accession>A0A9W6SMP1</accession>
<feature type="domain" description="ABC transporter" evidence="10">
    <location>
        <begin position="8"/>
        <end position="238"/>
    </location>
</feature>
<dbReference type="Gene3D" id="3.40.50.300">
    <property type="entry name" value="P-loop containing nucleotide triphosphate hydrolases"/>
    <property type="match status" value="1"/>
</dbReference>
<comment type="similarity">
    <text evidence="9">Belongs to the ABC transporter superfamily. Drug exporter-1 (DrugE1) (TC 3.A.1.105) family.</text>
</comment>
<evidence type="ECO:0000256" key="7">
    <source>
        <dbReference type="ARBA" id="ARBA00023136"/>
    </source>
</evidence>
<dbReference type="InterPro" id="IPR017871">
    <property type="entry name" value="ABC_transporter-like_CS"/>
</dbReference>
<dbReference type="InterPro" id="IPR025302">
    <property type="entry name" value="DrrA1/2-like_C"/>
</dbReference>
<proteinExistence type="inferred from homology"/>
<dbReference type="Proteomes" id="UP001165079">
    <property type="component" value="Unassembled WGS sequence"/>
</dbReference>
<keyword evidence="2" id="KW-0813">Transport</keyword>
<dbReference type="InterPro" id="IPR003439">
    <property type="entry name" value="ABC_transporter-like_ATP-bd"/>
</dbReference>
<keyword evidence="12" id="KW-1185">Reference proteome</keyword>
<dbReference type="SMART" id="SM00382">
    <property type="entry name" value="AAA"/>
    <property type="match status" value="1"/>
</dbReference>
<dbReference type="GO" id="GO:0043215">
    <property type="term" value="P:daunorubicin transport"/>
    <property type="evidence" value="ECO:0007669"/>
    <property type="project" value="InterPro"/>
</dbReference>
<dbReference type="InterPro" id="IPR005894">
    <property type="entry name" value="DrrA"/>
</dbReference>
<keyword evidence="3" id="KW-1003">Cell membrane</keyword>
<dbReference type="FunFam" id="3.40.50.300:FF:000589">
    <property type="entry name" value="ABC transporter, ATP-binding subunit"/>
    <property type="match status" value="1"/>
</dbReference>
<comment type="subcellular location">
    <subcellularLocation>
        <location evidence="1">Cell membrane</location>
        <topology evidence="1">Peripheral membrane protein</topology>
        <orientation evidence="1">Cytoplasmic side</orientation>
    </subcellularLocation>
</comment>
<dbReference type="AlphaFoldDB" id="A0A9W6SMP1"/>
<dbReference type="Pfam" id="PF13732">
    <property type="entry name" value="DrrA1-3_C"/>
    <property type="match status" value="1"/>
</dbReference>
<reference evidence="11" key="1">
    <citation type="submission" date="2023-03" db="EMBL/GenBank/DDBJ databases">
        <title>Actinorhabdospora filicis NBRC 111898.</title>
        <authorList>
            <person name="Ichikawa N."/>
            <person name="Sato H."/>
            <person name="Tonouchi N."/>
        </authorList>
    </citation>
    <scope>NUCLEOTIDE SEQUENCE</scope>
    <source>
        <strain evidence="11">NBRC 111898</strain>
    </source>
</reference>
<keyword evidence="5 11" id="KW-0067">ATP-binding</keyword>
<keyword evidence="8" id="KW-0046">Antibiotic resistance</keyword>
<dbReference type="PROSITE" id="PS50893">
    <property type="entry name" value="ABC_TRANSPORTER_2"/>
    <property type="match status" value="1"/>
</dbReference>
<name>A0A9W6SMP1_9ACTN</name>
<evidence type="ECO:0000313" key="11">
    <source>
        <dbReference type="EMBL" id="GLZ78639.1"/>
    </source>
</evidence>
<dbReference type="GO" id="GO:0005886">
    <property type="term" value="C:plasma membrane"/>
    <property type="evidence" value="ECO:0007669"/>
    <property type="project" value="UniProtKB-SubCell"/>
</dbReference>
<dbReference type="NCBIfam" id="TIGR01188">
    <property type="entry name" value="drrA"/>
    <property type="match status" value="1"/>
</dbReference>
<evidence type="ECO:0000256" key="5">
    <source>
        <dbReference type="ARBA" id="ARBA00022840"/>
    </source>
</evidence>
<dbReference type="GO" id="GO:0046677">
    <property type="term" value="P:response to antibiotic"/>
    <property type="evidence" value="ECO:0007669"/>
    <property type="project" value="UniProtKB-KW"/>
</dbReference>
<evidence type="ECO:0000256" key="6">
    <source>
        <dbReference type="ARBA" id="ARBA00022967"/>
    </source>
</evidence>
<dbReference type="EMBL" id="BSTX01000002">
    <property type="protein sequence ID" value="GLZ78639.1"/>
    <property type="molecule type" value="Genomic_DNA"/>
</dbReference>
<organism evidence="11 12">
    <name type="scientific">Actinorhabdospora filicis</name>
    <dbReference type="NCBI Taxonomy" id="1785913"/>
    <lineage>
        <taxon>Bacteria</taxon>
        <taxon>Bacillati</taxon>
        <taxon>Actinomycetota</taxon>
        <taxon>Actinomycetes</taxon>
        <taxon>Micromonosporales</taxon>
        <taxon>Micromonosporaceae</taxon>
        <taxon>Actinorhabdospora</taxon>
    </lineage>
</organism>
<dbReference type="PROSITE" id="PS00211">
    <property type="entry name" value="ABC_TRANSPORTER_1"/>
    <property type="match status" value="1"/>
</dbReference>
<dbReference type="Pfam" id="PF00005">
    <property type="entry name" value="ABC_tran"/>
    <property type="match status" value="1"/>
</dbReference>
<keyword evidence="7" id="KW-0472">Membrane</keyword>
<dbReference type="InterPro" id="IPR050763">
    <property type="entry name" value="ABC_transporter_ATP-binding"/>
</dbReference>
<comment type="caution">
    <text evidence="11">The sequence shown here is derived from an EMBL/GenBank/DDBJ whole genome shotgun (WGS) entry which is preliminary data.</text>
</comment>
<evidence type="ECO:0000256" key="2">
    <source>
        <dbReference type="ARBA" id="ARBA00022448"/>
    </source>
</evidence>
<dbReference type="InterPro" id="IPR027417">
    <property type="entry name" value="P-loop_NTPase"/>
</dbReference>
<dbReference type="GO" id="GO:1900753">
    <property type="term" value="P:doxorubicin transport"/>
    <property type="evidence" value="ECO:0007669"/>
    <property type="project" value="InterPro"/>
</dbReference>
<dbReference type="GO" id="GO:0016887">
    <property type="term" value="F:ATP hydrolysis activity"/>
    <property type="evidence" value="ECO:0007669"/>
    <property type="project" value="InterPro"/>
</dbReference>
<dbReference type="PANTHER" id="PTHR42711:SF19">
    <property type="entry name" value="DOXORUBICIN RESISTANCE ATP-BINDING PROTEIN DRRA"/>
    <property type="match status" value="1"/>
</dbReference>
<gene>
    <name evidence="11" type="ORF">Afil01_34460</name>
</gene>
<evidence type="ECO:0000256" key="4">
    <source>
        <dbReference type="ARBA" id="ARBA00022741"/>
    </source>
</evidence>
<evidence type="ECO:0000256" key="9">
    <source>
        <dbReference type="ARBA" id="ARBA00049985"/>
    </source>
</evidence>
<sequence length="312" mass="33515">MNSPPPALRAEGVVKKYRDAVALDGFSLTVADGSVHGLLGPNGAGKTTAVRILATLLRFDAGRAEVAGHDLSREPARVRERIGLVGQYAAVDELLSARQNLRLFGRLFHLSRPAAHRRADELLERFGLGEAADRPVGRFSGGMRRRLDIACALILSPALLFLDEPTTGLDPRGREEVWSAVRDLVSGGTSVLLTTQYLDEADRLASRVSVLDGGRVIAEGSPDELKARVGGDRLEVTVADPREAEEAARILARHGDLPHTDGERVSVAVSHRVKALTGAVRDLEEAGLAVEDVALRRPTLDEVFLRLTGGGR</sequence>
<protein>
    <submittedName>
        <fullName evidence="11">Daunorubicin resistance protein DrrA family ABC transporter ATP-binding protein</fullName>
    </submittedName>
</protein>
<dbReference type="SUPFAM" id="SSF52540">
    <property type="entry name" value="P-loop containing nucleoside triphosphate hydrolases"/>
    <property type="match status" value="1"/>
</dbReference>
<dbReference type="GO" id="GO:0005524">
    <property type="term" value="F:ATP binding"/>
    <property type="evidence" value="ECO:0007669"/>
    <property type="project" value="UniProtKB-KW"/>
</dbReference>
<evidence type="ECO:0000256" key="1">
    <source>
        <dbReference type="ARBA" id="ARBA00004413"/>
    </source>
</evidence>
<keyword evidence="4" id="KW-0547">Nucleotide-binding</keyword>
<keyword evidence="6" id="KW-1278">Translocase</keyword>
<evidence type="ECO:0000259" key="10">
    <source>
        <dbReference type="PROSITE" id="PS50893"/>
    </source>
</evidence>